<gene>
    <name evidence="2" type="ORF">C8F04DRAFT_1070937</name>
</gene>
<dbReference type="SUPFAM" id="SSF52047">
    <property type="entry name" value="RNI-like"/>
    <property type="match status" value="1"/>
</dbReference>
<dbReference type="InterPro" id="IPR032675">
    <property type="entry name" value="LRR_dom_sf"/>
</dbReference>
<reference evidence="2" key="1">
    <citation type="submission" date="2023-03" db="EMBL/GenBank/DDBJ databases">
        <title>Massive genome expansion in bonnet fungi (Mycena s.s.) driven by repeated elements and novel gene families across ecological guilds.</title>
        <authorList>
            <consortium name="Lawrence Berkeley National Laboratory"/>
            <person name="Harder C.B."/>
            <person name="Miyauchi S."/>
            <person name="Viragh M."/>
            <person name="Kuo A."/>
            <person name="Thoen E."/>
            <person name="Andreopoulos B."/>
            <person name="Lu D."/>
            <person name="Skrede I."/>
            <person name="Drula E."/>
            <person name="Henrissat B."/>
            <person name="Morin E."/>
            <person name="Kohler A."/>
            <person name="Barry K."/>
            <person name="LaButti K."/>
            <person name="Morin E."/>
            <person name="Salamov A."/>
            <person name="Lipzen A."/>
            <person name="Mereny Z."/>
            <person name="Hegedus B."/>
            <person name="Baldrian P."/>
            <person name="Stursova M."/>
            <person name="Weitz H."/>
            <person name="Taylor A."/>
            <person name="Grigoriev I.V."/>
            <person name="Nagy L.G."/>
            <person name="Martin F."/>
            <person name="Kauserud H."/>
        </authorList>
    </citation>
    <scope>NUCLEOTIDE SEQUENCE</scope>
    <source>
        <strain evidence="2">CBHHK200</strain>
    </source>
</reference>
<feature type="region of interest" description="Disordered" evidence="1">
    <location>
        <begin position="73"/>
        <end position="94"/>
    </location>
</feature>
<dbReference type="EMBL" id="JARJCM010000008">
    <property type="protein sequence ID" value="KAJ7043920.1"/>
    <property type="molecule type" value="Genomic_DNA"/>
</dbReference>
<protein>
    <recommendedName>
        <fullName evidence="4">F-box domain-containing protein</fullName>
    </recommendedName>
</protein>
<proteinExistence type="predicted"/>
<feature type="compositionally biased region" description="Acidic residues" evidence="1">
    <location>
        <begin position="76"/>
        <end position="88"/>
    </location>
</feature>
<evidence type="ECO:0000313" key="2">
    <source>
        <dbReference type="EMBL" id="KAJ7043920.1"/>
    </source>
</evidence>
<keyword evidence="3" id="KW-1185">Reference proteome</keyword>
<accession>A0AAD6TEV4</accession>
<evidence type="ECO:0000313" key="3">
    <source>
        <dbReference type="Proteomes" id="UP001218188"/>
    </source>
</evidence>
<evidence type="ECO:0000256" key="1">
    <source>
        <dbReference type="SAM" id="MobiDB-lite"/>
    </source>
</evidence>
<evidence type="ECO:0008006" key="4">
    <source>
        <dbReference type="Google" id="ProtNLM"/>
    </source>
</evidence>
<dbReference type="PANTHER" id="PTHR38926:SF78">
    <property type="entry name" value="F-BOX DOMAIN-CONTAINING PROTEIN"/>
    <property type="match status" value="1"/>
</dbReference>
<organism evidence="2 3">
    <name type="scientific">Mycena alexandri</name>
    <dbReference type="NCBI Taxonomy" id="1745969"/>
    <lineage>
        <taxon>Eukaryota</taxon>
        <taxon>Fungi</taxon>
        <taxon>Dikarya</taxon>
        <taxon>Basidiomycota</taxon>
        <taxon>Agaricomycotina</taxon>
        <taxon>Agaricomycetes</taxon>
        <taxon>Agaricomycetidae</taxon>
        <taxon>Agaricales</taxon>
        <taxon>Marasmiineae</taxon>
        <taxon>Mycenaceae</taxon>
        <taxon>Mycena</taxon>
    </lineage>
</organism>
<dbReference type="AlphaFoldDB" id="A0AAD6TEV4"/>
<sequence length="503" mass="56582">MPRGIHSQPDEILAQIFKEHVEWADEDILHVADGPWFLSHVCRSWRMTVLDHPELWSIVRVAQPDMFDSDAYIGDSDSDEEIDSEDSASEYGGLSSHNSARNALLLLNLALERSQNYPLEVKLEFDTAVDDVATASLRHMGVKDSSTSLLPHRLIRAVVAHSNRWKKVDLQIAAGFMPLFAPIQNRLSLLTNFTLATFGDSAPPFLYAQNAPSLATVTLVEYSHEIVPVPWESIRHFSETQIMPRRAAANVVDRFLRLLRQNPNLEVLEVSYPSMAPSQSSLTHRSLRRLTINEGNLIRCLTLPRLEQLTAEVDNDTAAAIRDLLKRSKCSLRHLHLIDFTLDEDVLAILSGSTKLHTLILRLTGWNPRVKKTMELLVKKLAEPSFLPGLEDLDIIISQEHEFDPEPMSSPCQITFINDAFVDMLAGRWGRRLAPKGGAYLKTVFVLVELPSTVGLSKTRGVARLQKLCDEGMDLFVRARDPRALDLREAAKDISYVYKDIAV</sequence>
<name>A0AAD6TEV4_9AGAR</name>
<dbReference type="Gene3D" id="3.80.10.10">
    <property type="entry name" value="Ribonuclease Inhibitor"/>
    <property type="match status" value="1"/>
</dbReference>
<comment type="caution">
    <text evidence="2">The sequence shown here is derived from an EMBL/GenBank/DDBJ whole genome shotgun (WGS) entry which is preliminary data.</text>
</comment>
<dbReference type="PANTHER" id="PTHR38926">
    <property type="entry name" value="F-BOX DOMAIN CONTAINING PROTEIN, EXPRESSED"/>
    <property type="match status" value="1"/>
</dbReference>
<dbReference type="Proteomes" id="UP001218188">
    <property type="component" value="Unassembled WGS sequence"/>
</dbReference>